<dbReference type="AlphaFoldDB" id="A0A1R3JY85"/>
<dbReference type="EMBL" id="AWUE01015061">
    <property type="protein sequence ID" value="OMO99793.1"/>
    <property type="molecule type" value="Genomic_DNA"/>
</dbReference>
<reference evidence="3" key="1">
    <citation type="submission" date="2013-09" db="EMBL/GenBank/DDBJ databases">
        <title>Corchorus olitorius genome sequencing.</title>
        <authorList>
            <person name="Alam M."/>
            <person name="Haque M.S."/>
            <person name="Islam M.S."/>
            <person name="Emdad E.M."/>
            <person name="Islam M.M."/>
            <person name="Ahmed B."/>
            <person name="Halim A."/>
            <person name="Hossen Q.M.M."/>
            <person name="Hossain M.Z."/>
            <person name="Ahmed R."/>
            <person name="Khan M.M."/>
            <person name="Islam R."/>
            <person name="Rashid M.M."/>
            <person name="Khan S.A."/>
            <person name="Rahman M.S."/>
            <person name="Alam M."/>
            <person name="Yahiya A.S."/>
            <person name="Khan M.S."/>
            <person name="Azam M.S."/>
            <person name="Haque T."/>
            <person name="Lashkar M.Z.H."/>
            <person name="Akhand A.I."/>
            <person name="Morshed G."/>
            <person name="Roy S."/>
            <person name="Uddin K.S."/>
            <person name="Rabeya T."/>
            <person name="Hossain A.S."/>
            <person name="Chowdhury A."/>
            <person name="Snigdha A.R."/>
            <person name="Mortoza M.S."/>
            <person name="Matin S.A."/>
            <person name="Hoque S.M.E."/>
            <person name="Islam M.K."/>
            <person name="Roy D.K."/>
            <person name="Haider R."/>
            <person name="Moosa M.M."/>
            <person name="Elias S.M."/>
            <person name="Hasan A.M."/>
            <person name="Jahan S."/>
            <person name="Shafiuddin M."/>
            <person name="Mahmood N."/>
            <person name="Shommy N.S."/>
        </authorList>
    </citation>
    <scope>NUCLEOTIDE SEQUENCE [LARGE SCALE GENOMIC DNA]</scope>
    <source>
        <strain evidence="3">cv. O-4</strain>
    </source>
</reference>
<evidence type="ECO:0000256" key="1">
    <source>
        <dbReference type="SAM" id="Phobius"/>
    </source>
</evidence>
<accession>A0A1R3JY85</accession>
<comment type="caution">
    <text evidence="2">The sequence shown here is derived from an EMBL/GenBank/DDBJ whole genome shotgun (WGS) entry which is preliminary data.</text>
</comment>
<feature type="transmembrane region" description="Helical" evidence="1">
    <location>
        <begin position="113"/>
        <end position="133"/>
    </location>
</feature>
<protein>
    <submittedName>
        <fullName evidence="2">Pentatricopeptide repeat-containing protein</fullName>
    </submittedName>
</protein>
<name>A0A1R3JY85_9ROSI</name>
<dbReference type="Proteomes" id="UP000187203">
    <property type="component" value="Unassembled WGS sequence"/>
</dbReference>
<gene>
    <name evidence="2" type="ORF">COLO4_13077</name>
</gene>
<organism evidence="2 3">
    <name type="scientific">Corchorus olitorius</name>
    <dbReference type="NCBI Taxonomy" id="93759"/>
    <lineage>
        <taxon>Eukaryota</taxon>
        <taxon>Viridiplantae</taxon>
        <taxon>Streptophyta</taxon>
        <taxon>Embryophyta</taxon>
        <taxon>Tracheophyta</taxon>
        <taxon>Spermatophyta</taxon>
        <taxon>Magnoliopsida</taxon>
        <taxon>eudicotyledons</taxon>
        <taxon>Gunneridae</taxon>
        <taxon>Pentapetalae</taxon>
        <taxon>rosids</taxon>
        <taxon>malvids</taxon>
        <taxon>Malvales</taxon>
        <taxon>Malvaceae</taxon>
        <taxon>Grewioideae</taxon>
        <taxon>Apeibeae</taxon>
        <taxon>Corchorus</taxon>
    </lineage>
</organism>
<evidence type="ECO:0000313" key="2">
    <source>
        <dbReference type="EMBL" id="OMO99793.1"/>
    </source>
</evidence>
<feature type="transmembrane region" description="Helical" evidence="1">
    <location>
        <begin position="56"/>
        <end position="75"/>
    </location>
</feature>
<keyword evidence="1" id="KW-1133">Transmembrane helix</keyword>
<sequence length="137" mass="15458">MSLRITPGGIVPRVYHQPHRHAPVGCSFIRVHCSAWAAVKKEDLVLKADTNTDVTAFNVLIANCVVYVLSLSGWIKMTLWFLSPVMEDYRVQIFKVVFTNSDSSTASVRFKGFMGFMGFMLMIMAGTFLTYLARKKK</sequence>
<keyword evidence="1" id="KW-0472">Membrane</keyword>
<keyword evidence="3" id="KW-1185">Reference proteome</keyword>
<keyword evidence="1" id="KW-0812">Transmembrane</keyword>
<proteinExistence type="predicted"/>
<evidence type="ECO:0000313" key="3">
    <source>
        <dbReference type="Proteomes" id="UP000187203"/>
    </source>
</evidence>